<keyword evidence="2" id="KW-1185">Reference proteome</keyword>
<dbReference type="EMBL" id="JAUUTY010000001">
    <property type="protein sequence ID" value="KAK1692729.1"/>
    <property type="molecule type" value="Genomic_DNA"/>
</dbReference>
<gene>
    <name evidence="1" type="ORF">QYE76_009426</name>
</gene>
<reference evidence="1" key="1">
    <citation type="submission" date="2023-07" db="EMBL/GenBank/DDBJ databases">
        <title>A chromosome-level genome assembly of Lolium multiflorum.</title>
        <authorList>
            <person name="Chen Y."/>
            <person name="Copetti D."/>
            <person name="Kolliker R."/>
            <person name="Studer B."/>
        </authorList>
    </citation>
    <scope>NUCLEOTIDE SEQUENCE</scope>
    <source>
        <strain evidence="1">02402/16</strain>
        <tissue evidence="1">Leaf</tissue>
    </source>
</reference>
<comment type="caution">
    <text evidence="1">The sequence shown here is derived from an EMBL/GenBank/DDBJ whole genome shotgun (WGS) entry which is preliminary data.</text>
</comment>
<dbReference type="Proteomes" id="UP001231189">
    <property type="component" value="Unassembled WGS sequence"/>
</dbReference>
<evidence type="ECO:0000313" key="1">
    <source>
        <dbReference type="EMBL" id="KAK1692729.1"/>
    </source>
</evidence>
<dbReference type="PANTHER" id="PTHR34709:SF61">
    <property type="entry name" value="OS07G0229100 PROTEIN"/>
    <property type="match status" value="1"/>
</dbReference>
<name>A0AAD8TUZ6_LOLMU</name>
<dbReference type="AlphaFoldDB" id="A0AAD8TUZ6"/>
<proteinExistence type="predicted"/>
<dbReference type="InterPro" id="IPR055312">
    <property type="entry name" value="FBL15-like"/>
</dbReference>
<protein>
    <submittedName>
        <fullName evidence="1">Uncharacterized protein</fullName>
    </submittedName>
</protein>
<dbReference type="PANTHER" id="PTHR34709">
    <property type="entry name" value="OS10G0396666 PROTEIN"/>
    <property type="match status" value="1"/>
</dbReference>
<accession>A0AAD8TUZ6</accession>
<organism evidence="1 2">
    <name type="scientific">Lolium multiflorum</name>
    <name type="common">Italian ryegrass</name>
    <name type="synonym">Lolium perenne subsp. multiflorum</name>
    <dbReference type="NCBI Taxonomy" id="4521"/>
    <lineage>
        <taxon>Eukaryota</taxon>
        <taxon>Viridiplantae</taxon>
        <taxon>Streptophyta</taxon>
        <taxon>Embryophyta</taxon>
        <taxon>Tracheophyta</taxon>
        <taxon>Spermatophyta</taxon>
        <taxon>Magnoliopsida</taxon>
        <taxon>Liliopsida</taxon>
        <taxon>Poales</taxon>
        <taxon>Poaceae</taxon>
        <taxon>BOP clade</taxon>
        <taxon>Pooideae</taxon>
        <taxon>Poodae</taxon>
        <taxon>Poeae</taxon>
        <taxon>Poeae Chloroplast Group 2 (Poeae type)</taxon>
        <taxon>Loliodinae</taxon>
        <taxon>Loliinae</taxon>
        <taxon>Lolium</taxon>
    </lineage>
</organism>
<evidence type="ECO:0000313" key="2">
    <source>
        <dbReference type="Proteomes" id="UP001231189"/>
    </source>
</evidence>
<sequence>MTLMSLHSLQQLTVTAPLLRFLFVSSCFNPSSNQPVASISAPQLATLQWRDIYHTTYTQLKTENLQLLGANHFFVYGQELHKMHNSSCVGLLRRFELIENVVLTLFYQTEITNHEYLMEDMARLPNIAVMGLYIDANRHSFGGSLFHLLSICTGVKKLSLTLLGRTCCLAAQTDACRSDCVCNEQSNWKTEELVLDRLKEVEVRELRGTEREAAVLKRLFDWARVLETMTVTFDRSVAASKAKEFCRMLQSFSRPDVCMKGPHFA</sequence>